<keyword evidence="2" id="KW-0229">DNA integration</keyword>
<evidence type="ECO:0000256" key="1">
    <source>
        <dbReference type="ARBA" id="ARBA00004496"/>
    </source>
</evidence>
<protein>
    <submittedName>
        <fullName evidence="6">Site-specific recombinase XerD</fullName>
    </submittedName>
</protein>
<evidence type="ECO:0000259" key="5">
    <source>
        <dbReference type="PROSITE" id="PS51898"/>
    </source>
</evidence>
<evidence type="ECO:0000313" key="6">
    <source>
        <dbReference type="EMBL" id="MBB3060104.1"/>
    </source>
</evidence>
<dbReference type="RefSeq" id="WP_183457165.1">
    <property type="nucleotide sequence ID" value="NZ_JACHWZ010000003.1"/>
</dbReference>
<name>A0A7W4Z9C9_9GAMM</name>
<keyword evidence="4" id="KW-0233">DNA recombination</keyword>
<comment type="caution">
    <text evidence="6">The sequence shown here is derived from an EMBL/GenBank/DDBJ whole genome shotgun (WGS) entry which is preliminary data.</text>
</comment>
<dbReference type="PROSITE" id="PS51898">
    <property type="entry name" value="TYR_RECOMBINASE"/>
    <property type="match status" value="1"/>
</dbReference>
<dbReference type="GO" id="GO:0006310">
    <property type="term" value="P:DNA recombination"/>
    <property type="evidence" value="ECO:0007669"/>
    <property type="project" value="UniProtKB-KW"/>
</dbReference>
<gene>
    <name evidence="6" type="ORF">FHS09_000917</name>
</gene>
<evidence type="ECO:0000256" key="4">
    <source>
        <dbReference type="ARBA" id="ARBA00023172"/>
    </source>
</evidence>
<dbReference type="GO" id="GO:0005737">
    <property type="term" value="C:cytoplasm"/>
    <property type="evidence" value="ECO:0007669"/>
    <property type="project" value="UniProtKB-SubCell"/>
</dbReference>
<dbReference type="AlphaFoldDB" id="A0A7W4Z9C9"/>
<sequence>MTIPKPVPLYPTYTELKDFSFDDYPDLKEFLETGEPWWMSHWHWGQEFLSYTGRNKSEHTFTRFRNETERFLLWIFLVKSIPMERLRKADILEYADFCWQPPASWICLANHEKFLLNNGRYIQNSSWAPYKLKLPKNSEARGSTPDKRKYKPSQQTLTSTFTGIIAFYKYLMNEEYLYGNPAQIAKSDCRHFIRDAQVKEIRRLTEVQWQYVFNTALNLADEDPIYERSLFVICALKTLFLRISELSERRNWTPVMSHFWQDSDGNWWLKIFGKGRKLRDITVPTSFIDYLKRYRIYRGLSPLPSLGENHPIVEKIRGQGGMTSRQLTRIVQQVFEKAYETMRLAEGEDNARKLKEASTHWLRHTGASMEIERGRALKDLSEDLGHSSMATTDTVYVQTENRVRAQSGKSRGVK</sequence>
<dbReference type="InterPro" id="IPR010998">
    <property type="entry name" value="Integrase_recombinase_N"/>
</dbReference>
<dbReference type="Gene3D" id="1.10.443.10">
    <property type="entry name" value="Intergrase catalytic core"/>
    <property type="match status" value="1"/>
</dbReference>
<feature type="domain" description="Tyr recombinase" evidence="5">
    <location>
        <begin position="199"/>
        <end position="410"/>
    </location>
</feature>
<proteinExistence type="predicted"/>
<dbReference type="EMBL" id="JACHWZ010000003">
    <property type="protein sequence ID" value="MBB3060104.1"/>
    <property type="molecule type" value="Genomic_DNA"/>
</dbReference>
<dbReference type="CDD" id="cd00397">
    <property type="entry name" value="DNA_BRE_C"/>
    <property type="match status" value="1"/>
</dbReference>
<dbReference type="GO" id="GO:0015074">
    <property type="term" value="P:DNA integration"/>
    <property type="evidence" value="ECO:0007669"/>
    <property type="project" value="UniProtKB-KW"/>
</dbReference>
<dbReference type="PANTHER" id="PTHR30349">
    <property type="entry name" value="PHAGE INTEGRASE-RELATED"/>
    <property type="match status" value="1"/>
</dbReference>
<dbReference type="Gene3D" id="1.10.150.130">
    <property type="match status" value="1"/>
</dbReference>
<dbReference type="Proteomes" id="UP000535937">
    <property type="component" value="Unassembled WGS sequence"/>
</dbReference>
<evidence type="ECO:0000256" key="3">
    <source>
        <dbReference type="ARBA" id="ARBA00023125"/>
    </source>
</evidence>
<keyword evidence="3" id="KW-0238">DNA-binding</keyword>
<dbReference type="InterPro" id="IPR011010">
    <property type="entry name" value="DNA_brk_join_enz"/>
</dbReference>
<comment type="subcellular location">
    <subcellularLocation>
        <location evidence="1">Cytoplasm</location>
    </subcellularLocation>
</comment>
<dbReference type="PANTHER" id="PTHR30349:SF77">
    <property type="entry name" value="TYROSINE RECOMBINASE XERC"/>
    <property type="match status" value="1"/>
</dbReference>
<accession>A0A7W4Z9C9</accession>
<dbReference type="SUPFAM" id="SSF56349">
    <property type="entry name" value="DNA breaking-rejoining enzymes"/>
    <property type="match status" value="1"/>
</dbReference>
<reference evidence="6 7" key="1">
    <citation type="submission" date="2020-08" db="EMBL/GenBank/DDBJ databases">
        <title>Genomic Encyclopedia of Type Strains, Phase III (KMG-III): the genomes of soil and plant-associated and newly described type strains.</title>
        <authorList>
            <person name="Whitman W."/>
        </authorList>
    </citation>
    <scope>NUCLEOTIDE SEQUENCE [LARGE SCALE GENOMIC DNA]</scope>
    <source>
        <strain evidence="6 7">CECT 8799</strain>
    </source>
</reference>
<dbReference type="GO" id="GO:0003677">
    <property type="term" value="F:DNA binding"/>
    <property type="evidence" value="ECO:0007669"/>
    <property type="project" value="UniProtKB-KW"/>
</dbReference>
<dbReference type="Pfam" id="PF00589">
    <property type="entry name" value="Phage_integrase"/>
    <property type="match status" value="1"/>
</dbReference>
<dbReference type="InterPro" id="IPR050090">
    <property type="entry name" value="Tyrosine_recombinase_XerCD"/>
</dbReference>
<dbReference type="InterPro" id="IPR002104">
    <property type="entry name" value="Integrase_catalytic"/>
</dbReference>
<evidence type="ECO:0000256" key="2">
    <source>
        <dbReference type="ARBA" id="ARBA00022908"/>
    </source>
</evidence>
<keyword evidence="7" id="KW-1185">Reference proteome</keyword>
<evidence type="ECO:0000313" key="7">
    <source>
        <dbReference type="Proteomes" id="UP000535937"/>
    </source>
</evidence>
<dbReference type="InterPro" id="IPR013762">
    <property type="entry name" value="Integrase-like_cat_sf"/>
</dbReference>
<organism evidence="6 7">
    <name type="scientific">Microbulbifer rhizosphaerae</name>
    <dbReference type="NCBI Taxonomy" id="1562603"/>
    <lineage>
        <taxon>Bacteria</taxon>
        <taxon>Pseudomonadati</taxon>
        <taxon>Pseudomonadota</taxon>
        <taxon>Gammaproteobacteria</taxon>
        <taxon>Cellvibrionales</taxon>
        <taxon>Microbulbiferaceae</taxon>
        <taxon>Microbulbifer</taxon>
    </lineage>
</organism>